<dbReference type="Pfam" id="PF01355">
    <property type="entry name" value="HIPIP"/>
    <property type="match status" value="1"/>
</dbReference>
<name>A0A315ETE5_9BURK</name>
<evidence type="ECO:0000256" key="8">
    <source>
        <dbReference type="SAM" id="SignalP"/>
    </source>
</evidence>
<keyword evidence="2 7" id="KW-0004">4Fe-4S</keyword>
<evidence type="ECO:0000256" key="2">
    <source>
        <dbReference type="ARBA" id="ARBA00022485"/>
    </source>
</evidence>
<dbReference type="GO" id="GO:0019646">
    <property type="term" value="P:aerobic electron transport chain"/>
    <property type="evidence" value="ECO:0007669"/>
    <property type="project" value="InterPro"/>
</dbReference>
<proteinExistence type="inferred from homology"/>
<evidence type="ECO:0000259" key="9">
    <source>
        <dbReference type="PROSITE" id="PS51373"/>
    </source>
</evidence>
<accession>A0A315ETE5</accession>
<evidence type="ECO:0000256" key="3">
    <source>
        <dbReference type="ARBA" id="ARBA00022723"/>
    </source>
</evidence>
<dbReference type="GO" id="GO:0046872">
    <property type="term" value="F:metal ion binding"/>
    <property type="evidence" value="ECO:0007669"/>
    <property type="project" value="UniProtKB-KW"/>
</dbReference>
<evidence type="ECO:0000313" key="11">
    <source>
        <dbReference type="Proteomes" id="UP000251341"/>
    </source>
</evidence>
<dbReference type="AlphaFoldDB" id="A0A315ETE5"/>
<evidence type="ECO:0000256" key="4">
    <source>
        <dbReference type="ARBA" id="ARBA00022982"/>
    </source>
</evidence>
<dbReference type="GO" id="GO:0009055">
    <property type="term" value="F:electron transfer activity"/>
    <property type="evidence" value="ECO:0007669"/>
    <property type="project" value="InterPro"/>
</dbReference>
<keyword evidence="3 7" id="KW-0479">Metal-binding</keyword>
<dbReference type="InterPro" id="IPR000170">
    <property type="entry name" value="High_potential_FeS_prot"/>
</dbReference>
<feature type="chain" id="PRO_5016407324" description="High-potential iron-sulfur protein" evidence="8">
    <location>
        <begin position="31"/>
        <end position="104"/>
    </location>
</feature>
<dbReference type="GO" id="GO:0051539">
    <property type="term" value="F:4 iron, 4 sulfur cluster binding"/>
    <property type="evidence" value="ECO:0007669"/>
    <property type="project" value="UniProtKB-KW"/>
</dbReference>
<organism evidence="10 11">
    <name type="scientific">Limnohabitans curvus</name>
    <dbReference type="NCBI Taxonomy" id="323423"/>
    <lineage>
        <taxon>Bacteria</taxon>
        <taxon>Pseudomonadati</taxon>
        <taxon>Pseudomonadota</taxon>
        <taxon>Betaproteobacteria</taxon>
        <taxon>Burkholderiales</taxon>
        <taxon>Comamonadaceae</taxon>
        <taxon>Limnohabitans</taxon>
    </lineage>
</organism>
<comment type="function">
    <text evidence="7">Specific class of high-redox-potential 4Fe-4S ferredoxins. Functions in anaerobic electron transport in most purple and in some other photosynthetic bacteria and in at least one genus (Paracoccus) of halophilic, denitrifying bacteria.</text>
</comment>
<evidence type="ECO:0000256" key="5">
    <source>
        <dbReference type="ARBA" id="ARBA00023004"/>
    </source>
</evidence>
<keyword evidence="6 7" id="KW-0411">Iron-sulfur</keyword>
<feature type="domain" description="High potential iron-sulfur proteins family profile" evidence="9">
    <location>
        <begin position="27"/>
        <end position="104"/>
    </location>
</feature>
<comment type="subunit">
    <text evidence="7">Homodimer.</text>
</comment>
<comment type="caution">
    <text evidence="10">The sequence shown here is derived from an EMBL/GenBank/DDBJ whole genome shotgun (WGS) entry which is preliminary data.</text>
</comment>
<keyword evidence="11" id="KW-1185">Reference proteome</keyword>
<dbReference type="InterPro" id="IPR006311">
    <property type="entry name" value="TAT_signal"/>
</dbReference>
<gene>
    <name evidence="10" type="ORF">B9Z44_10960</name>
</gene>
<sequence length="104" mass="10679">MTKPTNRRVFMMQTISVAGVAAFATTAAQAAMVDEKDPQAAGLGYKADATKVDKAKQPKYAAGQQCSNCALFQGKAADAAGGCPLFAGKQVAGKGWCSAYAKKA</sequence>
<dbReference type="PROSITE" id="PS51373">
    <property type="entry name" value="HIPIP"/>
    <property type="match status" value="1"/>
</dbReference>
<keyword evidence="5 7" id="KW-0408">Iron</keyword>
<keyword evidence="1 7" id="KW-0813">Transport</keyword>
<feature type="signal peptide" evidence="8">
    <location>
        <begin position="1"/>
        <end position="30"/>
    </location>
</feature>
<keyword evidence="4 7" id="KW-0249">Electron transport</keyword>
<dbReference type="Gene3D" id="4.10.490.10">
    <property type="entry name" value="High potential iron-sulphur protein"/>
    <property type="match status" value="1"/>
</dbReference>
<reference evidence="10 11" key="1">
    <citation type="submission" date="2017-04" db="EMBL/GenBank/DDBJ databases">
        <title>Unexpected and diverse lifestyles within the genus Limnohabitans.</title>
        <authorList>
            <person name="Kasalicky V."/>
            <person name="Mehrshad M."/>
            <person name="Andrei S.-A."/>
            <person name="Salcher M."/>
            <person name="Kratochvilova H."/>
            <person name="Simek K."/>
            <person name="Ghai R."/>
        </authorList>
    </citation>
    <scope>NUCLEOTIDE SEQUENCE [LARGE SCALE GENOMIC DNA]</scope>
    <source>
        <strain evidence="10 11">MWH-C5</strain>
    </source>
</reference>
<dbReference type="PROSITE" id="PS51318">
    <property type="entry name" value="TAT"/>
    <property type="match status" value="1"/>
</dbReference>
<keyword evidence="8" id="KW-0732">Signal</keyword>
<evidence type="ECO:0000256" key="6">
    <source>
        <dbReference type="ARBA" id="ARBA00023014"/>
    </source>
</evidence>
<dbReference type="EMBL" id="NESP01000001">
    <property type="protein sequence ID" value="PUE60045.1"/>
    <property type="molecule type" value="Genomic_DNA"/>
</dbReference>
<protein>
    <recommendedName>
        <fullName evidence="7">High-potential iron-sulfur protein</fullName>
        <shortName evidence="7">HiPIP</shortName>
    </recommendedName>
</protein>
<dbReference type="InterPro" id="IPR036369">
    <property type="entry name" value="HIPIP_sf"/>
</dbReference>
<comment type="similarity">
    <text evidence="7">Belongs to the high-potential iron-sulfur protein (HiPIP) family.</text>
</comment>
<evidence type="ECO:0000256" key="1">
    <source>
        <dbReference type="ARBA" id="ARBA00022448"/>
    </source>
</evidence>
<dbReference type="SUPFAM" id="SSF57652">
    <property type="entry name" value="HIPIP (high potential iron protein)"/>
    <property type="match status" value="1"/>
</dbReference>
<evidence type="ECO:0000313" key="10">
    <source>
        <dbReference type="EMBL" id="PUE60045.1"/>
    </source>
</evidence>
<dbReference type="Proteomes" id="UP000251341">
    <property type="component" value="Unassembled WGS sequence"/>
</dbReference>
<evidence type="ECO:0000256" key="7">
    <source>
        <dbReference type="RuleBase" id="RU000620"/>
    </source>
</evidence>